<evidence type="ECO:0000313" key="2">
    <source>
        <dbReference type="Proteomes" id="UP000580250"/>
    </source>
</evidence>
<accession>A0A6V7XZW1</accession>
<dbReference type="Proteomes" id="UP000580250">
    <property type="component" value="Unassembled WGS sequence"/>
</dbReference>
<organism evidence="1 2">
    <name type="scientific">Meloidogyne enterolobii</name>
    <name type="common">Root-knot nematode worm</name>
    <name type="synonym">Meloidogyne mayaguensis</name>
    <dbReference type="NCBI Taxonomy" id="390850"/>
    <lineage>
        <taxon>Eukaryota</taxon>
        <taxon>Metazoa</taxon>
        <taxon>Ecdysozoa</taxon>
        <taxon>Nematoda</taxon>
        <taxon>Chromadorea</taxon>
        <taxon>Rhabditida</taxon>
        <taxon>Tylenchina</taxon>
        <taxon>Tylenchomorpha</taxon>
        <taxon>Tylenchoidea</taxon>
        <taxon>Meloidogynidae</taxon>
        <taxon>Meloidogyninae</taxon>
        <taxon>Meloidogyne</taxon>
    </lineage>
</organism>
<name>A0A6V7XZW1_MELEN</name>
<dbReference type="AlphaFoldDB" id="A0A6V7XZW1"/>
<protein>
    <submittedName>
        <fullName evidence="1">Uncharacterized protein</fullName>
    </submittedName>
</protein>
<proteinExistence type="predicted"/>
<reference evidence="1 2" key="1">
    <citation type="submission" date="2020-08" db="EMBL/GenBank/DDBJ databases">
        <authorList>
            <person name="Koutsovoulos G."/>
            <person name="Danchin GJ E."/>
        </authorList>
    </citation>
    <scope>NUCLEOTIDE SEQUENCE [LARGE SCALE GENOMIC DNA]</scope>
</reference>
<evidence type="ECO:0000313" key="1">
    <source>
        <dbReference type="EMBL" id="CAD2204903.1"/>
    </source>
</evidence>
<gene>
    <name evidence="1" type="ORF">MENT_LOCUS58677</name>
</gene>
<sequence length="54" mass="6421">MQKLVLRRKSKLHVLKLQIQQLNRLLFGLAQNLLMLFVKRLQSFVQHSISMMSN</sequence>
<dbReference type="EMBL" id="CAJEWN010002695">
    <property type="protein sequence ID" value="CAD2204903.1"/>
    <property type="molecule type" value="Genomic_DNA"/>
</dbReference>
<comment type="caution">
    <text evidence="1">The sequence shown here is derived from an EMBL/GenBank/DDBJ whole genome shotgun (WGS) entry which is preliminary data.</text>
</comment>